<evidence type="ECO:0000256" key="2">
    <source>
        <dbReference type="ARBA" id="ARBA00022475"/>
    </source>
</evidence>
<evidence type="ECO:0000313" key="8">
    <source>
        <dbReference type="EMBL" id="AZR72684.1"/>
    </source>
</evidence>
<dbReference type="KEGG" id="aft:BBF96_04330"/>
<dbReference type="EMBL" id="CP016379">
    <property type="protein sequence ID" value="AZR72684.1"/>
    <property type="molecule type" value="Genomic_DNA"/>
</dbReference>
<feature type="transmembrane region" description="Helical" evidence="6">
    <location>
        <begin position="20"/>
        <end position="38"/>
    </location>
</feature>
<dbReference type="SUPFAM" id="SSF82689">
    <property type="entry name" value="Mechanosensitive channel protein MscS (YggB), C-terminal domain"/>
    <property type="match status" value="1"/>
</dbReference>
<dbReference type="Gene3D" id="3.30.70.100">
    <property type="match status" value="1"/>
</dbReference>
<dbReference type="Gene3D" id="2.30.30.60">
    <property type="match status" value="1"/>
</dbReference>
<dbReference type="Pfam" id="PF00924">
    <property type="entry name" value="MS_channel_2nd"/>
    <property type="match status" value="1"/>
</dbReference>
<name>A0A3Q9HPJ9_9FIRM</name>
<dbReference type="GO" id="GO:0055085">
    <property type="term" value="P:transmembrane transport"/>
    <property type="evidence" value="ECO:0007669"/>
    <property type="project" value="InterPro"/>
</dbReference>
<evidence type="ECO:0000256" key="4">
    <source>
        <dbReference type="ARBA" id="ARBA00022989"/>
    </source>
</evidence>
<keyword evidence="9" id="KW-1185">Reference proteome</keyword>
<feature type="domain" description="Mechanosensitive ion channel MscS" evidence="7">
    <location>
        <begin position="99"/>
        <end position="174"/>
    </location>
</feature>
<protein>
    <submittedName>
        <fullName evidence="8">Mechanosensitive ion channel protein MscS</fullName>
    </submittedName>
</protein>
<feature type="transmembrane region" description="Helical" evidence="6">
    <location>
        <begin position="58"/>
        <end position="76"/>
    </location>
</feature>
<sequence>MLVLKWFKDYLLINFDIQSEIFYSVFIISMILLLRWVIIKFINNNVEDVVLRYRWRKIFTYASFILAIILLLPVWLKGFRSLMTFLGLFSAGLAIALRDLVSNLVGWFFIIWRRPFVVGDRIQIGDVAGDIIDIRIFTFSMMEIGNWVDADQSTGRVIHVPNSKVLTNTIANFTTGFEYIWNEIPVLITFESDWEKAKKILLDIAYHHTAHLSEPVRQRINEAAQKFMIICWKNLTPYVFTRVTESGILLTIRYLCEPHKRRNSEELIWEDVLREFAKYDTIEFAYPTYRFYSKEFKSMLSEKDIQQYEKE</sequence>
<proteinExistence type="predicted"/>
<evidence type="ECO:0000313" key="9">
    <source>
        <dbReference type="Proteomes" id="UP000267250"/>
    </source>
</evidence>
<evidence type="ECO:0000256" key="1">
    <source>
        <dbReference type="ARBA" id="ARBA00004651"/>
    </source>
</evidence>
<dbReference type="InterPro" id="IPR023408">
    <property type="entry name" value="MscS_beta-dom_sf"/>
</dbReference>
<evidence type="ECO:0000259" key="7">
    <source>
        <dbReference type="Pfam" id="PF00924"/>
    </source>
</evidence>
<organism evidence="8 9">
    <name type="scientific">Anoxybacter fermentans</name>
    <dbReference type="NCBI Taxonomy" id="1323375"/>
    <lineage>
        <taxon>Bacteria</taxon>
        <taxon>Bacillati</taxon>
        <taxon>Bacillota</taxon>
        <taxon>Clostridia</taxon>
        <taxon>Halanaerobiales</taxon>
        <taxon>Anoxybacter</taxon>
    </lineage>
</organism>
<dbReference type="RefSeq" id="WP_418655002.1">
    <property type="nucleotide sequence ID" value="NZ_CP016379.1"/>
</dbReference>
<keyword evidence="5 6" id="KW-0472">Membrane</keyword>
<keyword evidence="2" id="KW-1003">Cell membrane</keyword>
<keyword evidence="4 6" id="KW-1133">Transmembrane helix</keyword>
<dbReference type="AlphaFoldDB" id="A0A3Q9HPJ9"/>
<dbReference type="GO" id="GO:0005886">
    <property type="term" value="C:plasma membrane"/>
    <property type="evidence" value="ECO:0007669"/>
    <property type="project" value="UniProtKB-SubCell"/>
</dbReference>
<accession>A0A3Q9HPJ9</accession>
<gene>
    <name evidence="8" type="ORF">BBF96_04330</name>
</gene>
<keyword evidence="3 6" id="KW-0812">Transmembrane</keyword>
<dbReference type="PANTHER" id="PTHR30566">
    <property type="entry name" value="YNAI-RELATED MECHANOSENSITIVE ION CHANNEL"/>
    <property type="match status" value="1"/>
</dbReference>
<reference evidence="8 9" key="1">
    <citation type="submission" date="2016-07" db="EMBL/GenBank/DDBJ databases">
        <title>Genome and transcriptome analysis of iron-reducing fermentative bacteria Anoxybacter fermentans.</title>
        <authorList>
            <person name="Zeng X."/>
            <person name="Shao Z."/>
        </authorList>
    </citation>
    <scope>NUCLEOTIDE SEQUENCE [LARGE SCALE GENOMIC DNA]</scope>
    <source>
        <strain evidence="8 9">DY22613</strain>
    </source>
</reference>
<dbReference type="InterPro" id="IPR011066">
    <property type="entry name" value="MscS_channel_C_sf"/>
</dbReference>
<dbReference type="Proteomes" id="UP000267250">
    <property type="component" value="Chromosome"/>
</dbReference>
<dbReference type="InterPro" id="IPR010920">
    <property type="entry name" value="LSM_dom_sf"/>
</dbReference>
<dbReference type="Gene3D" id="1.10.287.1260">
    <property type="match status" value="1"/>
</dbReference>
<evidence type="ECO:0000256" key="5">
    <source>
        <dbReference type="ARBA" id="ARBA00023136"/>
    </source>
</evidence>
<dbReference type="PANTHER" id="PTHR30566:SF5">
    <property type="entry name" value="MECHANOSENSITIVE ION CHANNEL PROTEIN 1, MITOCHONDRIAL-RELATED"/>
    <property type="match status" value="1"/>
</dbReference>
<dbReference type="SUPFAM" id="SSF50182">
    <property type="entry name" value="Sm-like ribonucleoproteins"/>
    <property type="match status" value="1"/>
</dbReference>
<evidence type="ECO:0000256" key="6">
    <source>
        <dbReference type="SAM" id="Phobius"/>
    </source>
</evidence>
<comment type="subcellular location">
    <subcellularLocation>
        <location evidence="1">Cell membrane</location>
        <topology evidence="1">Multi-pass membrane protein</topology>
    </subcellularLocation>
</comment>
<dbReference type="InterPro" id="IPR006685">
    <property type="entry name" value="MscS_channel_2nd"/>
</dbReference>
<evidence type="ECO:0000256" key="3">
    <source>
        <dbReference type="ARBA" id="ARBA00022692"/>
    </source>
</evidence>